<feature type="domain" description="TraG P-loop" evidence="1">
    <location>
        <begin position="479"/>
        <end position="795"/>
    </location>
</feature>
<evidence type="ECO:0000259" key="1">
    <source>
        <dbReference type="Pfam" id="PF19044"/>
    </source>
</evidence>
<dbReference type="OrthoDB" id="9816422at2"/>
<dbReference type="EMBL" id="NIOF01000004">
    <property type="protein sequence ID" value="OWQ90983.1"/>
    <property type="molecule type" value="Genomic_DNA"/>
</dbReference>
<comment type="caution">
    <text evidence="2">The sequence shown here is derived from an EMBL/GenBank/DDBJ whole genome shotgun (WGS) entry which is preliminary data.</text>
</comment>
<evidence type="ECO:0000313" key="3">
    <source>
        <dbReference type="Proteomes" id="UP000197468"/>
    </source>
</evidence>
<dbReference type="PANTHER" id="PTHR38467">
    <property type="match status" value="1"/>
</dbReference>
<dbReference type="InterPro" id="IPR025955">
    <property type="entry name" value="TraC/Conjuga_ATPase"/>
</dbReference>
<dbReference type="InterPro" id="IPR027417">
    <property type="entry name" value="P-loop_NTPase"/>
</dbReference>
<dbReference type="AlphaFoldDB" id="A0A246JEC0"/>
<organism evidence="2 3">
    <name type="scientific">Roseateles aquatilis</name>
    <dbReference type="NCBI Taxonomy" id="431061"/>
    <lineage>
        <taxon>Bacteria</taxon>
        <taxon>Pseudomonadati</taxon>
        <taxon>Pseudomonadota</taxon>
        <taxon>Betaproteobacteria</taxon>
        <taxon>Burkholderiales</taxon>
        <taxon>Sphaerotilaceae</taxon>
        <taxon>Roseateles</taxon>
    </lineage>
</organism>
<dbReference type="Pfam" id="PF19044">
    <property type="entry name" value="P-loop_TraG"/>
    <property type="match status" value="1"/>
</dbReference>
<dbReference type="Gene3D" id="3.40.50.300">
    <property type="entry name" value="P-loop containing nucleotide triphosphate hydrolases"/>
    <property type="match status" value="1"/>
</dbReference>
<keyword evidence="3" id="KW-1185">Reference proteome</keyword>
<dbReference type="Pfam" id="PF11130">
    <property type="entry name" value="TraC_F_IV"/>
    <property type="match status" value="1"/>
</dbReference>
<evidence type="ECO:0000313" key="2">
    <source>
        <dbReference type="EMBL" id="OWQ90983.1"/>
    </source>
</evidence>
<dbReference type="PANTHER" id="PTHR38467:SF1">
    <property type="entry name" value="CONJUGATIVE TRANSFER: ASSEMBLY"/>
    <property type="match status" value="1"/>
</dbReference>
<name>A0A246JEC0_9BURK</name>
<sequence length="868" mass="96775">MLNVLRTGLFGSDGAGDIGAGLFGFGAADDSPADQFASWLPYASYLDEEQLFVNRDGIGFMLEIMPQSGADDRMVEVLISLYANCPPNAGVQFHLFASPHIRSQLRQYANLRSEDGDQVHKAQTWGRPARNDNLFRKLARRRFEHLTGGAQRSLTQGFHYTIRDFRLMMSVSVQGDASNLARREEIVSLRDGMATTLRSASLPNRVCDAADLINWCSLFVNPDRITSTHGPDLHYDDGREIRDQMVDHDTIQDAKANGLHLWKEGGGPGMDVRFYSIKSFPERFGLWQMGALIGDLMQPALQYNAPFLLTMGVHVLDPNATRTTVIANHVRATQNADSKMARVMPDVSKKARDWTAAADVIDAGGAIVSLYHQLAVFSPPERAVQTQETAKAIWRARGFELNADVYMHRQALIASLPMTLSPRFHGDLRKMRRVTRKTMGNAIHLAPLVAEWRGTRTPTLLFGGRRGQLMTLDVYDNDLGNYNFAIIGAPGSGKSVLMNEMAWSYRSIGARVWMMDLGRSFEKLCKKAGGTYIEFRSDARINLNPFSVVSEERTAADGSIEGGINEDIDMLKPALAKMCSMGSTLEEVQIKALGAMTLKLYKQYGRELTITGLRDAFITGSIPELGLKGDQRIKDLAVMLNPYTKDGEYARFFEGRNNVDFSNDFMVIENEELKRKPELHAVVNILLMYQITGQMYLTRDRKKLLFIDELKQQLGEIGSDDPVKAAVVEEAARRARKYGGALGTATQSADDYYGSAQMEAALNCSDWTFLLRQKAESIELLGRNGRISMDEPKKRLLQSLRTEPGVFSECYISSPVGEGVARNILDPFSHLLFSNKIDDNAPLDELRRAGLSIDDAISELLRRRGYQA</sequence>
<dbReference type="SUPFAM" id="SSF52540">
    <property type="entry name" value="P-loop containing nucleoside triphosphate hydrolases"/>
    <property type="match status" value="1"/>
</dbReference>
<dbReference type="RefSeq" id="WP_088385189.1">
    <property type="nucleotide sequence ID" value="NZ_NIOF01000004.1"/>
</dbReference>
<dbReference type="InterPro" id="IPR043964">
    <property type="entry name" value="P-loop_TraG"/>
</dbReference>
<dbReference type="InterPro" id="IPR014117">
    <property type="entry name" value="TraC-F-type"/>
</dbReference>
<protein>
    <submittedName>
        <fullName evidence="2">Type-IV secretion system protein TraC</fullName>
    </submittedName>
</protein>
<proteinExistence type="predicted"/>
<dbReference type="Gene3D" id="1.10.8.730">
    <property type="match status" value="1"/>
</dbReference>
<reference evidence="2 3" key="1">
    <citation type="journal article" date="2008" name="Int. J. Syst. Evol. Microbiol.">
        <title>Description of Roseateles aquatilis sp. nov. and Roseateles terrae sp. nov., in the class Betaproteobacteria, and emended description of the genus Roseateles.</title>
        <authorList>
            <person name="Gomila M."/>
            <person name="Bowien B."/>
            <person name="Falsen E."/>
            <person name="Moore E.R."/>
            <person name="Lalucat J."/>
        </authorList>
    </citation>
    <scope>NUCLEOTIDE SEQUENCE [LARGE SCALE GENOMIC DNA]</scope>
    <source>
        <strain evidence="2 3">CCUG 48205</strain>
    </source>
</reference>
<gene>
    <name evidence="2" type="primary">traC</name>
    <name evidence="2" type="ORF">CDN99_12590</name>
</gene>
<dbReference type="InterPro" id="IPR053155">
    <property type="entry name" value="F-pilin_assembly_TraC"/>
</dbReference>
<dbReference type="NCBIfam" id="TIGR02746">
    <property type="entry name" value="TraC-F-type"/>
    <property type="match status" value="1"/>
</dbReference>
<dbReference type="Proteomes" id="UP000197468">
    <property type="component" value="Unassembled WGS sequence"/>
</dbReference>
<accession>A0A246JEC0</accession>